<evidence type="ECO:0000259" key="1">
    <source>
        <dbReference type="Pfam" id="PF20150"/>
    </source>
</evidence>
<gene>
    <name evidence="2" type="ORF">BN850_0079340</name>
</gene>
<evidence type="ECO:0000313" key="2">
    <source>
        <dbReference type="EMBL" id="CEG04867.1"/>
    </source>
</evidence>
<proteinExistence type="predicted"/>
<feature type="domain" description="2EXR" evidence="1">
    <location>
        <begin position="21"/>
        <end position="125"/>
    </location>
</feature>
<dbReference type="AlphaFoldDB" id="A0A090MIP2"/>
<reference evidence="2" key="1">
    <citation type="submission" date="2013-05" db="EMBL/GenBank/DDBJ databases">
        <title>Draft genome sequences of six wheat associated Fusarium spp. isolates.</title>
        <authorList>
            <person name="Moolhuijzen P.M."/>
            <person name="Manners J.M."/>
            <person name="Wilcox S."/>
            <person name="Bellgard M.I."/>
            <person name="Gardiner D.M."/>
        </authorList>
    </citation>
    <scope>NUCLEOTIDE SEQUENCE</scope>
    <source>
        <strain evidence="2">CS3069</strain>
    </source>
</reference>
<comment type="caution">
    <text evidence="2">The sequence shown here is derived from an EMBL/GenBank/DDBJ whole genome shotgun (WGS) entry which is preliminary data.</text>
</comment>
<name>A0A090MIP2_9HYPO</name>
<dbReference type="InterPro" id="IPR045518">
    <property type="entry name" value="2EXR"/>
</dbReference>
<accession>A0A090MIP2</accession>
<dbReference type="EMBL" id="CBMI010002260">
    <property type="protein sequence ID" value="CEG04867.1"/>
    <property type="molecule type" value="Genomic_DNA"/>
</dbReference>
<protein>
    <submittedName>
        <fullName evidence="2">WGS project CBMI000000000 data, contig CS3069_c002262</fullName>
    </submittedName>
</protein>
<organism evidence="2">
    <name type="scientific">Fusarium clavum</name>
    <dbReference type="NCBI Taxonomy" id="2594811"/>
    <lineage>
        <taxon>Eukaryota</taxon>
        <taxon>Fungi</taxon>
        <taxon>Dikarya</taxon>
        <taxon>Ascomycota</taxon>
        <taxon>Pezizomycotina</taxon>
        <taxon>Sordariomycetes</taxon>
        <taxon>Hypocreomycetidae</taxon>
        <taxon>Hypocreales</taxon>
        <taxon>Nectriaceae</taxon>
        <taxon>Fusarium</taxon>
        <taxon>Fusarium incarnatum-equiseti species complex</taxon>
    </lineage>
</organism>
<dbReference type="Pfam" id="PF20150">
    <property type="entry name" value="2EXR"/>
    <property type="match status" value="1"/>
</dbReference>
<sequence>MAEPVLVPGGDADPSEEAQEFQCFSKLPPEIRIKIWKEACLPRSPSDHGIHYVFVDRVHESEETEDYVTWDPNLEGYNEEFDVEGDENAYVTLRALRRKRPETRVNASGYLYDSGLWAACKESRGSITEYLKVEGWETLQKSGPSDMSLGWYDKPDFPSTVKPFKNCETWRPIAAPRQDIFCIPTGPRTLRSLPKSLYSMKLLAPFMGTRRFTIVEDWNIAFKFRHAWNHKLPDNIEILKQERSPRGLLANWFERFYDEILPEPTLYVIDDSGSWVEPPGWMPGPVYRDCDNEYVEVPWSASRSGTDINTAGAAAVFIGLMENMLKEDFRDDFEDEYSLYDWQPEVRDKIRLLVRKENKIMGE</sequence>